<dbReference type="EMBL" id="KK583190">
    <property type="protein sequence ID" value="KDO34488.1"/>
    <property type="molecule type" value="Genomic_DNA"/>
</dbReference>
<feature type="transmembrane region" description="Helical" evidence="1">
    <location>
        <begin position="152"/>
        <end position="170"/>
    </location>
</feature>
<keyword evidence="1" id="KW-1133">Transmembrane helix</keyword>
<name>A0A067CVD4_SAPPC</name>
<dbReference type="PROSITE" id="PS00109">
    <property type="entry name" value="PROTEIN_KINASE_TYR"/>
    <property type="match status" value="1"/>
</dbReference>
<dbReference type="Proteomes" id="UP000030745">
    <property type="component" value="Unassembled WGS sequence"/>
</dbReference>
<feature type="transmembrane region" description="Helical" evidence="1">
    <location>
        <begin position="118"/>
        <end position="140"/>
    </location>
</feature>
<dbReference type="GO" id="GO:0007169">
    <property type="term" value="P:cell surface receptor protein tyrosine kinase signaling pathway"/>
    <property type="evidence" value="ECO:0007669"/>
    <property type="project" value="TreeGrafter"/>
</dbReference>
<dbReference type="RefSeq" id="XP_012194803.1">
    <property type="nucleotide sequence ID" value="XM_012339413.1"/>
</dbReference>
<gene>
    <name evidence="3" type="ORF">SPRG_18923</name>
</gene>
<dbReference type="AlphaFoldDB" id="A0A067CVD4"/>
<dbReference type="GO" id="GO:0043235">
    <property type="term" value="C:receptor complex"/>
    <property type="evidence" value="ECO:0007669"/>
    <property type="project" value="TreeGrafter"/>
</dbReference>
<dbReference type="SUPFAM" id="SSF56112">
    <property type="entry name" value="Protein kinase-like (PK-like)"/>
    <property type="match status" value="1"/>
</dbReference>
<dbReference type="InterPro" id="IPR020635">
    <property type="entry name" value="Tyr_kinase_cat_dom"/>
</dbReference>
<feature type="transmembrane region" description="Helical" evidence="1">
    <location>
        <begin position="20"/>
        <end position="44"/>
    </location>
</feature>
<dbReference type="PROSITE" id="PS50011">
    <property type="entry name" value="PROTEIN_KINASE_DOM"/>
    <property type="match status" value="1"/>
</dbReference>
<sequence length="630" mass="70267">MLPPWVLGGDRSFRRLVLFYAYSLPTLPLLCFVGFYLWLFWLAFSFVLQLLFAPFERTAGLRGFWRAFLRENVTSGFLEWLCRWEIRARNVYTPKLYIEPTRDVVLEPYLLRVATYFVVWKFIELCVCAGLVVSSTFFFVDAQLRGNLHIVGILYIVLILPVALRLLALAKVSCSTYCLTPVFEPDFAYIALFDEGMLEVVKDRARRRVTPGSDLVDGLSIVAPSNGDNAYYCIPVPTKCANMYPDATIPMLQHSAESLPQLPPQDEAVAMQPPVSVAMRPPESMTTRDSNTPESILPDVLPRVIYVTEPLQAPVPTYDPFTASYQDVPLGAYRSLDVPIHSTQTLPPALRYDDASSIVTYDTLSPTASLSSQQSQSFQLPRVSRAIDDPAISARSSTTIDPVHFSAFCPPVVSTSVFTFSIWAFLVHQRDEMREEATTRNDDGAKQLSREVLMHVRRGARDLSQPLSLVTEQKQQILKGAASGFLNMHEGRFIHRDIAARNCLVDATLNAKVCDFGMCRRVGAVGGSYFAHGTGPLKYMAPESLTPPHAFSYQSDVYSFGVLIWETYHGVSPFAGLSGAEAAARVLSGDRLALSTAIPLHLQDLVTQCFRDDPSKRPSMAQVLMALERR</sequence>
<dbReference type="Pfam" id="PF07714">
    <property type="entry name" value="PK_Tyr_Ser-Thr"/>
    <property type="match status" value="1"/>
</dbReference>
<dbReference type="VEuPathDB" id="FungiDB:SPRG_18923"/>
<dbReference type="PANTHER" id="PTHR24416:SF611">
    <property type="entry name" value="TYROSINE-PROTEIN KINASE TRANSMEMBRANE RECEPTOR ROR"/>
    <property type="match status" value="1"/>
</dbReference>
<accession>A0A067CVD4</accession>
<reference evidence="3 4" key="1">
    <citation type="journal article" date="2013" name="PLoS Genet.">
        <title>Distinctive expansion of potential virulence genes in the genome of the oomycete fish pathogen Saprolegnia parasitica.</title>
        <authorList>
            <person name="Jiang R.H."/>
            <person name="de Bruijn I."/>
            <person name="Haas B.J."/>
            <person name="Belmonte R."/>
            <person name="Lobach L."/>
            <person name="Christie J."/>
            <person name="van den Ackerveken G."/>
            <person name="Bottin A."/>
            <person name="Bulone V."/>
            <person name="Diaz-Moreno S.M."/>
            <person name="Dumas B."/>
            <person name="Fan L."/>
            <person name="Gaulin E."/>
            <person name="Govers F."/>
            <person name="Grenville-Briggs L.J."/>
            <person name="Horner N.R."/>
            <person name="Levin J.Z."/>
            <person name="Mammella M."/>
            <person name="Meijer H.J."/>
            <person name="Morris P."/>
            <person name="Nusbaum C."/>
            <person name="Oome S."/>
            <person name="Phillips A.J."/>
            <person name="van Rooyen D."/>
            <person name="Rzeszutek E."/>
            <person name="Saraiva M."/>
            <person name="Secombes C.J."/>
            <person name="Seidl M.F."/>
            <person name="Snel B."/>
            <person name="Stassen J.H."/>
            <person name="Sykes S."/>
            <person name="Tripathy S."/>
            <person name="van den Berg H."/>
            <person name="Vega-Arreguin J.C."/>
            <person name="Wawra S."/>
            <person name="Young S.K."/>
            <person name="Zeng Q."/>
            <person name="Dieguez-Uribeondo J."/>
            <person name="Russ C."/>
            <person name="Tyler B.M."/>
            <person name="van West P."/>
        </authorList>
    </citation>
    <scope>NUCLEOTIDE SEQUENCE [LARGE SCALE GENOMIC DNA]</scope>
    <source>
        <strain evidence="3 4">CBS 223.65</strain>
    </source>
</reference>
<dbReference type="GO" id="GO:0004714">
    <property type="term" value="F:transmembrane receptor protein tyrosine kinase activity"/>
    <property type="evidence" value="ECO:0007669"/>
    <property type="project" value="TreeGrafter"/>
</dbReference>
<dbReference type="PANTHER" id="PTHR24416">
    <property type="entry name" value="TYROSINE-PROTEIN KINASE RECEPTOR"/>
    <property type="match status" value="1"/>
</dbReference>
<dbReference type="InterPro" id="IPR000719">
    <property type="entry name" value="Prot_kinase_dom"/>
</dbReference>
<feature type="domain" description="Protein kinase" evidence="2">
    <location>
        <begin position="322"/>
        <end position="630"/>
    </location>
</feature>
<dbReference type="Gene3D" id="1.10.510.10">
    <property type="entry name" value="Transferase(Phosphotransferase) domain 1"/>
    <property type="match status" value="1"/>
</dbReference>
<keyword evidence="1" id="KW-0472">Membrane</keyword>
<keyword evidence="1" id="KW-0812">Transmembrane</keyword>
<dbReference type="GO" id="GO:0005886">
    <property type="term" value="C:plasma membrane"/>
    <property type="evidence" value="ECO:0007669"/>
    <property type="project" value="TreeGrafter"/>
</dbReference>
<dbReference type="KEGG" id="spar:SPRG_18923"/>
<dbReference type="PRINTS" id="PR00109">
    <property type="entry name" value="TYRKINASE"/>
</dbReference>
<keyword evidence="4" id="KW-1185">Reference proteome</keyword>
<dbReference type="SMART" id="SM00219">
    <property type="entry name" value="TyrKc"/>
    <property type="match status" value="1"/>
</dbReference>
<dbReference type="OrthoDB" id="67310at2759"/>
<dbReference type="InterPro" id="IPR050122">
    <property type="entry name" value="RTK"/>
</dbReference>
<keyword evidence="3" id="KW-0808">Transferase</keyword>
<dbReference type="GeneID" id="24140408"/>
<evidence type="ECO:0000313" key="3">
    <source>
        <dbReference type="EMBL" id="KDO34488.1"/>
    </source>
</evidence>
<evidence type="ECO:0000313" key="4">
    <source>
        <dbReference type="Proteomes" id="UP000030745"/>
    </source>
</evidence>
<dbReference type="InterPro" id="IPR011009">
    <property type="entry name" value="Kinase-like_dom_sf"/>
</dbReference>
<evidence type="ECO:0000256" key="1">
    <source>
        <dbReference type="SAM" id="Phobius"/>
    </source>
</evidence>
<proteinExistence type="predicted"/>
<organism evidence="3 4">
    <name type="scientific">Saprolegnia parasitica (strain CBS 223.65)</name>
    <dbReference type="NCBI Taxonomy" id="695850"/>
    <lineage>
        <taxon>Eukaryota</taxon>
        <taxon>Sar</taxon>
        <taxon>Stramenopiles</taxon>
        <taxon>Oomycota</taxon>
        <taxon>Saprolegniomycetes</taxon>
        <taxon>Saprolegniales</taxon>
        <taxon>Saprolegniaceae</taxon>
        <taxon>Saprolegnia</taxon>
    </lineage>
</organism>
<evidence type="ECO:0000259" key="2">
    <source>
        <dbReference type="PROSITE" id="PS50011"/>
    </source>
</evidence>
<protein>
    <submittedName>
        <fullName evidence="3">TKL protein kinase</fullName>
    </submittedName>
</protein>
<keyword evidence="3" id="KW-0418">Kinase</keyword>
<dbReference type="InterPro" id="IPR001245">
    <property type="entry name" value="Ser-Thr/Tyr_kinase_cat_dom"/>
</dbReference>
<dbReference type="InterPro" id="IPR008266">
    <property type="entry name" value="Tyr_kinase_AS"/>
</dbReference>
<dbReference type="GO" id="GO:0005524">
    <property type="term" value="F:ATP binding"/>
    <property type="evidence" value="ECO:0007669"/>
    <property type="project" value="InterPro"/>
</dbReference>